<dbReference type="SUPFAM" id="SSF51645">
    <property type="entry name" value="Malate synthase G"/>
    <property type="match status" value="1"/>
</dbReference>
<dbReference type="EC" id="2.3.3.9" evidence="10 11"/>
<dbReference type="GO" id="GO:0005829">
    <property type="term" value="C:cytosol"/>
    <property type="evidence" value="ECO:0007669"/>
    <property type="project" value="TreeGrafter"/>
</dbReference>
<dbReference type="RefSeq" id="WP_101290851.1">
    <property type="nucleotide sequence ID" value="NZ_FOUQ01000006.1"/>
</dbReference>
<dbReference type="UniPathway" id="UPA00703">
    <property type="reaction ID" value="UER00720"/>
</dbReference>
<comment type="similarity">
    <text evidence="10 13">Belongs to the malate synthase family. GlcB subfamily.</text>
</comment>
<dbReference type="AlphaFoldDB" id="A0A2N3LSZ5"/>
<dbReference type="Pfam" id="PF20658">
    <property type="entry name" value="MSG_insertion"/>
    <property type="match status" value="1"/>
</dbReference>
<dbReference type="InterPro" id="IPR048355">
    <property type="entry name" value="MS_C"/>
</dbReference>
<keyword evidence="4 10" id="KW-0816">Tricarboxylic acid cycle</keyword>
<dbReference type="PANTHER" id="PTHR42739:SF1">
    <property type="entry name" value="MALATE SYNTHASE G"/>
    <property type="match status" value="1"/>
</dbReference>
<feature type="domain" description="Malate synthase TIM barrel" evidence="14">
    <location>
        <begin position="333"/>
        <end position="568"/>
    </location>
</feature>
<proteinExistence type="inferred from homology"/>
<dbReference type="InterPro" id="IPR001465">
    <property type="entry name" value="Malate_synthase_TIM"/>
</dbReference>
<name>A0A2N3LSZ5_9HYPH</name>
<comment type="caution">
    <text evidence="10">Lacks conserved residue(s) required for the propagation of feature annotation.</text>
</comment>
<feature type="domain" description="Malate synthase G alpha-beta insertion" evidence="16">
    <location>
        <begin position="157"/>
        <end position="230"/>
    </location>
</feature>
<dbReference type="HAMAP" id="MF_00641">
    <property type="entry name" value="Malate_synth_G"/>
    <property type="match status" value="1"/>
</dbReference>
<feature type="binding site" evidence="10">
    <location>
        <position position="117"/>
    </location>
    <ligand>
        <name>acetyl-CoA</name>
        <dbReference type="ChEBI" id="CHEBI:57288"/>
    </ligand>
</feature>
<keyword evidence="3 10" id="KW-0963">Cytoplasm</keyword>
<feature type="active site" description="Proton acceptor" evidence="10 12">
    <location>
        <position position="336"/>
    </location>
</feature>
<dbReference type="OrthoDB" id="9762054at2"/>
<keyword evidence="8 10" id="KW-0558">Oxidation</keyword>
<accession>A0A2N3LSZ5</accession>
<dbReference type="Gene3D" id="1.20.1220.12">
    <property type="entry name" value="Malate synthase, domain III"/>
    <property type="match status" value="1"/>
</dbReference>
<feature type="binding site" evidence="10">
    <location>
        <position position="428"/>
    </location>
    <ligand>
        <name>Mg(2+)</name>
        <dbReference type="ChEBI" id="CHEBI:18420"/>
    </ligand>
</feature>
<evidence type="ECO:0000256" key="12">
    <source>
        <dbReference type="PIRSR" id="PIRSR601465-50"/>
    </source>
</evidence>
<dbReference type="InterPro" id="IPR006253">
    <property type="entry name" value="Malate_synthG"/>
</dbReference>
<dbReference type="Gene3D" id="3.20.20.360">
    <property type="entry name" value="Malate synthase, domain 3"/>
    <property type="match status" value="2"/>
</dbReference>
<dbReference type="NCBIfam" id="NF002825">
    <property type="entry name" value="PRK02999.1"/>
    <property type="match status" value="1"/>
</dbReference>
<feature type="binding site" evidence="10">
    <location>
        <position position="456"/>
    </location>
    <ligand>
        <name>Mg(2+)</name>
        <dbReference type="ChEBI" id="CHEBI:18420"/>
    </ligand>
</feature>
<keyword evidence="2 10" id="KW-0329">Glyoxylate bypass</keyword>
<feature type="binding site" evidence="10">
    <location>
        <position position="309"/>
    </location>
    <ligand>
        <name>acetyl-CoA</name>
        <dbReference type="ChEBI" id="CHEBI:57288"/>
    </ligand>
</feature>
<keyword evidence="5 10" id="KW-0808">Transferase</keyword>
<dbReference type="NCBIfam" id="TIGR01345">
    <property type="entry name" value="malate_syn_G"/>
    <property type="match status" value="1"/>
</dbReference>
<evidence type="ECO:0000256" key="5">
    <source>
        <dbReference type="ARBA" id="ARBA00022679"/>
    </source>
</evidence>
<evidence type="ECO:0000256" key="9">
    <source>
        <dbReference type="ARBA" id="ARBA00047918"/>
    </source>
</evidence>
<comment type="function">
    <text evidence="10">Involved in the glycolate utilization. Catalyzes the condensation and subsequent hydrolysis of acetyl-coenzyme A (acetyl-CoA) and glyoxylate to form malate and CoA.</text>
</comment>
<dbReference type="GO" id="GO:0004474">
    <property type="term" value="F:malate synthase activity"/>
    <property type="evidence" value="ECO:0007669"/>
    <property type="project" value="UniProtKB-UniRule"/>
</dbReference>
<gene>
    <name evidence="10" type="primary">glcB</name>
    <name evidence="18" type="ORF">CXZ10_18555</name>
</gene>
<feature type="binding site" evidence="10">
    <location>
        <begin position="453"/>
        <end position="456"/>
    </location>
    <ligand>
        <name>glyoxylate</name>
        <dbReference type="ChEBI" id="CHEBI:36655"/>
    </ligand>
</feature>
<dbReference type="EMBL" id="PJNW01000016">
    <property type="protein sequence ID" value="PKR87728.1"/>
    <property type="molecule type" value="Genomic_DNA"/>
</dbReference>
<dbReference type="InterPro" id="IPR046363">
    <property type="entry name" value="MS_N_TIM-barrel_dom"/>
</dbReference>
<dbReference type="GO" id="GO:0006097">
    <property type="term" value="P:glyoxylate cycle"/>
    <property type="evidence" value="ECO:0007669"/>
    <property type="project" value="UniProtKB-UniRule"/>
</dbReference>
<feature type="binding site" evidence="10">
    <location>
        <position position="336"/>
    </location>
    <ligand>
        <name>glyoxylate</name>
        <dbReference type="ChEBI" id="CHEBI:36655"/>
    </ligand>
</feature>
<comment type="subcellular location">
    <subcellularLocation>
        <location evidence="10 13">Cytoplasm</location>
    </subcellularLocation>
</comment>
<evidence type="ECO:0000259" key="15">
    <source>
        <dbReference type="Pfam" id="PF20656"/>
    </source>
</evidence>
<feature type="binding site" evidence="10">
    <location>
        <position position="428"/>
    </location>
    <ligand>
        <name>glyoxylate</name>
        <dbReference type="ChEBI" id="CHEBI:36655"/>
    </ligand>
</feature>
<feature type="domain" description="Malate synthase C-terminal" evidence="17">
    <location>
        <begin position="587"/>
        <end position="669"/>
    </location>
</feature>
<dbReference type="Proteomes" id="UP000233491">
    <property type="component" value="Unassembled WGS sequence"/>
</dbReference>
<dbReference type="Pfam" id="PF20656">
    <property type="entry name" value="MS_N"/>
    <property type="match status" value="1"/>
</dbReference>
<comment type="cofactor">
    <cofactor evidence="1 10">
        <name>Mg(2+)</name>
        <dbReference type="ChEBI" id="CHEBI:18420"/>
    </cofactor>
</comment>
<evidence type="ECO:0000313" key="19">
    <source>
        <dbReference type="Proteomes" id="UP000233491"/>
    </source>
</evidence>
<feature type="binding site" evidence="10">
    <location>
        <position position="272"/>
    </location>
    <ligand>
        <name>acetyl-CoA</name>
        <dbReference type="ChEBI" id="CHEBI:57288"/>
    </ligand>
</feature>
<reference evidence="18 19" key="1">
    <citation type="submission" date="2017-12" db="EMBL/GenBank/DDBJ databases">
        <title>Anaerobic carbon monoxide metabolism by Pleomorphomonas carboxyditropha sp. nov., a new mesophilic hydrogenogenic carboxidotroph.</title>
        <authorList>
            <person name="Esquivel-Elizondo S."/>
            <person name="Krajmalnik-Brown R."/>
        </authorList>
    </citation>
    <scope>NUCLEOTIDE SEQUENCE [LARGE SCALE GENOMIC DNA]</scope>
    <source>
        <strain evidence="18 19">R5-392</strain>
    </source>
</reference>
<dbReference type="GO" id="GO:0000287">
    <property type="term" value="F:magnesium ion binding"/>
    <property type="evidence" value="ECO:0007669"/>
    <property type="project" value="TreeGrafter"/>
</dbReference>
<feature type="modified residue" description="Cysteine sulfenic acid (-SOH)" evidence="10">
    <location>
        <position position="613"/>
    </location>
</feature>
<comment type="pathway">
    <text evidence="10 13">Carbohydrate metabolism; glyoxylate cycle; (S)-malate from isocitrate: step 2/2.</text>
</comment>
<comment type="catalytic activity">
    <reaction evidence="9 10 13">
        <text>glyoxylate + acetyl-CoA + H2O = (S)-malate + CoA + H(+)</text>
        <dbReference type="Rhea" id="RHEA:18181"/>
        <dbReference type="ChEBI" id="CHEBI:15377"/>
        <dbReference type="ChEBI" id="CHEBI:15378"/>
        <dbReference type="ChEBI" id="CHEBI:15589"/>
        <dbReference type="ChEBI" id="CHEBI:36655"/>
        <dbReference type="ChEBI" id="CHEBI:57287"/>
        <dbReference type="ChEBI" id="CHEBI:57288"/>
        <dbReference type="EC" id="2.3.3.9"/>
    </reaction>
</comment>
<evidence type="ECO:0000259" key="17">
    <source>
        <dbReference type="Pfam" id="PF20659"/>
    </source>
</evidence>
<evidence type="ECO:0000256" key="8">
    <source>
        <dbReference type="ARBA" id="ARBA00023097"/>
    </source>
</evidence>
<dbReference type="PANTHER" id="PTHR42739">
    <property type="entry name" value="MALATE SYNTHASE G"/>
    <property type="match status" value="1"/>
</dbReference>
<evidence type="ECO:0000313" key="18">
    <source>
        <dbReference type="EMBL" id="PKR87728.1"/>
    </source>
</evidence>
<dbReference type="GO" id="GO:0006099">
    <property type="term" value="P:tricarboxylic acid cycle"/>
    <property type="evidence" value="ECO:0007669"/>
    <property type="project" value="UniProtKB-KW"/>
</dbReference>
<evidence type="ECO:0000256" key="11">
    <source>
        <dbReference type="NCBIfam" id="TIGR01345"/>
    </source>
</evidence>
<dbReference type="InterPro" id="IPR044856">
    <property type="entry name" value="Malate_synth_C_sf"/>
</dbReference>
<organism evidence="18 19">
    <name type="scientific">Pleomorphomonas diazotrophica</name>
    <dbReference type="NCBI Taxonomy" id="1166257"/>
    <lineage>
        <taxon>Bacteria</taxon>
        <taxon>Pseudomonadati</taxon>
        <taxon>Pseudomonadota</taxon>
        <taxon>Alphaproteobacteria</taxon>
        <taxon>Hyphomicrobiales</taxon>
        <taxon>Pleomorphomonadaceae</taxon>
        <taxon>Pleomorphomonas</taxon>
    </lineage>
</organism>
<dbReference type="InterPro" id="IPR011076">
    <property type="entry name" value="Malate_synth_sf"/>
</dbReference>
<evidence type="ECO:0000256" key="13">
    <source>
        <dbReference type="RuleBase" id="RU003572"/>
    </source>
</evidence>
<keyword evidence="6 10" id="KW-0479">Metal-binding</keyword>
<dbReference type="Pfam" id="PF20659">
    <property type="entry name" value="MS_C"/>
    <property type="match status" value="1"/>
</dbReference>
<evidence type="ECO:0000256" key="6">
    <source>
        <dbReference type="ARBA" id="ARBA00022723"/>
    </source>
</evidence>
<keyword evidence="19" id="KW-1185">Reference proteome</keyword>
<evidence type="ECO:0000256" key="2">
    <source>
        <dbReference type="ARBA" id="ARBA00022435"/>
    </source>
</evidence>
<dbReference type="InterPro" id="IPR048356">
    <property type="entry name" value="MS_N"/>
</dbReference>
<protein>
    <recommendedName>
        <fullName evidence="10 11">Malate synthase G</fullName>
        <ecNumber evidence="10 11">2.3.3.9</ecNumber>
    </recommendedName>
</protein>
<dbReference type="InterPro" id="IPR048357">
    <property type="entry name" value="MSG_insertion"/>
</dbReference>
<comment type="subunit">
    <text evidence="10">Monomer.</text>
</comment>
<feature type="binding site" evidence="10">
    <location>
        <begin position="124"/>
        <end position="125"/>
    </location>
    <ligand>
        <name>acetyl-CoA</name>
        <dbReference type="ChEBI" id="CHEBI:57288"/>
    </ligand>
</feature>
<feature type="binding site" evidence="10">
    <location>
        <position position="537"/>
    </location>
    <ligand>
        <name>acetyl-CoA</name>
        <dbReference type="ChEBI" id="CHEBI:57288"/>
    </ligand>
</feature>
<evidence type="ECO:0000256" key="3">
    <source>
        <dbReference type="ARBA" id="ARBA00022490"/>
    </source>
</evidence>
<evidence type="ECO:0000259" key="14">
    <source>
        <dbReference type="Pfam" id="PF01274"/>
    </source>
</evidence>
<dbReference type="Pfam" id="PF01274">
    <property type="entry name" value="MS_TIM-barrel"/>
    <property type="match status" value="1"/>
</dbReference>
<evidence type="ECO:0000259" key="16">
    <source>
        <dbReference type="Pfam" id="PF20658"/>
    </source>
</evidence>
<keyword evidence="7 10" id="KW-0460">Magnesium</keyword>
<sequence>MTAYRTLNGLKVATELAEFIEREALPGTGLDPEHFWASLADIVDRFGPENQSLLDKRDSLQQQIDAWHMAHPGAVDPVAYRTFLTEIGYVTPEPAPFSIETAGVDPEIAEVAGPQLVVPVMNARYALNAANARWGSLYDALYGTDALSTPPPKGGFDAERAKAVVARAKAVLDSAAPLASRSHADVVAYVVNAGQLKVRFSDGNEEELADPEVFVGYRGDPEEPAGIILKRNGLHIDIQIDRGEATGASDPAGIADILVESALTTIMDCEDSVAAVDAEDKVAVYRNWLGLMRGDLEASFDKGGVGTTRRLAADRNFIRPDDSDGALKGLSLMLVRNVGSLLMTDAVLDADGNETAECLLDALVTSAIALHDVGPNGRHANSRTGAVYIVKPKMHGPEEVAFADRLFSAVETALGLRPLTLKMGIMDEERRTSVNLRAAIAAAKSRVFFINTGFLDRTGDEIHTSMLAGPMVRKGDMKSSAWIAAYEAGNVDAGLALGFAGHAQIGKGMWAAPDRMAAMLAEKIGHPRAGASTAWVPSPTAATLHALHYLEVDVAARQAELATRERASLDALLTLPIASDRPWIATEIAEELDNNAQGLLGYVVRWIDQGVGCSKVPDIHDIGLMEDRATLRISSQHIANWLKHGVVSREQVMETLERMAAVVDRQNAGDPSYRPIGNDFAGSLAFQAAVELILTGDRQPNGYTELVLTAFRRRRKVEIAMR</sequence>
<comment type="caution">
    <text evidence="18">The sequence shown here is derived from an EMBL/GenBank/DDBJ whole genome shotgun (WGS) entry which is preliminary data.</text>
</comment>
<evidence type="ECO:0000256" key="7">
    <source>
        <dbReference type="ARBA" id="ARBA00022842"/>
    </source>
</evidence>
<evidence type="ECO:0000256" key="4">
    <source>
        <dbReference type="ARBA" id="ARBA00022532"/>
    </source>
</evidence>
<feature type="active site" description="Proton donor" evidence="10 12">
    <location>
        <position position="627"/>
    </location>
</feature>
<dbReference type="GO" id="GO:0009436">
    <property type="term" value="P:glyoxylate catabolic process"/>
    <property type="evidence" value="ECO:0007669"/>
    <property type="project" value="TreeGrafter"/>
</dbReference>
<evidence type="ECO:0000256" key="10">
    <source>
        <dbReference type="HAMAP-Rule" id="MF_00641"/>
    </source>
</evidence>
<evidence type="ECO:0000256" key="1">
    <source>
        <dbReference type="ARBA" id="ARBA00001946"/>
    </source>
</evidence>
<feature type="domain" description="Malate synthase N-terminal" evidence="15">
    <location>
        <begin position="16"/>
        <end position="73"/>
    </location>
</feature>